<organism evidence="1">
    <name type="scientific">Geladintestivirus 5</name>
    <dbReference type="NCBI Taxonomy" id="3233137"/>
    <lineage>
        <taxon>Viruses</taxon>
        <taxon>Duplodnaviria</taxon>
        <taxon>Heunggongvirae</taxon>
        <taxon>Uroviricota</taxon>
        <taxon>Caudoviricetes</taxon>
        <taxon>Crassvirales</taxon>
    </lineage>
</organism>
<proteinExistence type="predicted"/>
<dbReference type="EMBL" id="PP965495">
    <property type="protein sequence ID" value="XCO00097.1"/>
    <property type="molecule type" value="Genomic_DNA"/>
</dbReference>
<sequence>MYNINSNIYKNNSPSFTTKTIKKLKFNISRKS</sequence>
<reference evidence="1" key="1">
    <citation type="submission" date="2024-06" db="EMBL/GenBank/DDBJ databases">
        <title>Intestivirid acquisition increases across infancy in a wild primate population.</title>
        <authorList>
            <person name="Schneider-Creas I.A."/>
            <person name="Moya I.L."/>
            <person name="Chiou K.L."/>
            <person name="Baniel A."/>
            <person name="Azanaw Haile A."/>
            <person name="Kebede F."/>
            <person name="Abebe B."/>
            <person name="Snyder-Mackler N."/>
            <person name="Varsani A."/>
        </authorList>
    </citation>
    <scope>NUCLEOTIDE SEQUENCE</scope>
    <source>
        <strain evidence="1">Int_RNL_2018_1252_VOL</strain>
    </source>
</reference>
<evidence type="ECO:0000313" key="1">
    <source>
        <dbReference type="EMBL" id="XCO00097.1"/>
    </source>
</evidence>
<name>A0AAU8MHJ1_9CAUD</name>
<protein>
    <submittedName>
        <fullName evidence="1">Uncharacterized protein</fullName>
    </submittedName>
</protein>
<accession>A0AAU8MHJ1</accession>